<gene>
    <name evidence="14" type="ORF">Tci_922575</name>
</gene>
<dbReference type="InterPro" id="IPR020476">
    <property type="entry name" value="Nudix_hydrolase"/>
</dbReference>
<dbReference type="Gene3D" id="3.90.79.10">
    <property type="entry name" value="Nucleoside Triphosphate Pyrophosphohydrolase"/>
    <property type="match status" value="1"/>
</dbReference>
<proteinExistence type="inferred from homology"/>
<evidence type="ECO:0000256" key="2">
    <source>
        <dbReference type="ARBA" id="ARBA00005582"/>
    </source>
</evidence>
<dbReference type="InterPro" id="IPR020084">
    <property type="entry name" value="NUDIX_hydrolase_CS"/>
</dbReference>
<evidence type="ECO:0000256" key="1">
    <source>
        <dbReference type="ARBA" id="ARBA00001946"/>
    </source>
</evidence>
<evidence type="ECO:0000313" key="14">
    <source>
        <dbReference type="EMBL" id="GFD50606.1"/>
    </source>
</evidence>
<dbReference type="AlphaFoldDB" id="A0A699WYE3"/>
<dbReference type="InterPro" id="IPR000086">
    <property type="entry name" value="NUDIX_hydrolase_dom"/>
</dbReference>
<dbReference type="EMBL" id="BKCJ011759496">
    <property type="protein sequence ID" value="GFD50606.1"/>
    <property type="molecule type" value="Genomic_DNA"/>
</dbReference>
<dbReference type="EC" id="3.6.1.55" evidence="11"/>
<evidence type="ECO:0000256" key="9">
    <source>
        <dbReference type="ARBA" id="ARBA00023204"/>
    </source>
</evidence>
<evidence type="ECO:0000256" key="6">
    <source>
        <dbReference type="ARBA" id="ARBA00022763"/>
    </source>
</evidence>
<dbReference type="PANTHER" id="PTHR47707">
    <property type="entry name" value="8-OXO-DGTP DIPHOSPHATASE"/>
    <property type="match status" value="1"/>
</dbReference>
<keyword evidence="8" id="KW-0460">Magnesium</keyword>
<dbReference type="GO" id="GO:0046872">
    <property type="term" value="F:metal ion binding"/>
    <property type="evidence" value="ECO:0007669"/>
    <property type="project" value="UniProtKB-KW"/>
</dbReference>
<dbReference type="GO" id="GO:0035539">
    <property type="term" value="F:8-oxo-7,8-dihydrodeoxyguanosine triphosphate pyrophosphatase activity"/>
    <property type="evidence" value="ECO:0007669"/>
    <property type="project" value="UniProtKB-EC"/>
</dbReference>
<dbReference type="GO" id="GO:0044716">
    <property type="term" value="F:8-oxo-GDP phosphatase activity"/>
    <property type="evidence" value="ECO:0007669"/>
    <property type="project" value="TreeGrafter"/>
</dbReference>
<keyword evidence="6" id="KW-0227">DNA damage</keyword>
<dbReference type="GO" id="GO:0006281">
    <property type="term" value="P:DNA repair"/>
    <property type="evidence" value="ECO:0007669"/>
    <property type="project" value="UniProtKB-KW"/>
</dbReference>
<evidence type="ECO:0000256" key="11">
    <source>
        <dbReference type="ARBA" id="ARBA00038905"/>
    </source>
</evidence>
<dbReference type="InterPro" id="IPR047127">
    <property type="entry name" value="MutT-like"/>
</dbReference>
<dbReference type="GO" id="GO:0006260">
    <property type="term" value="P:DNA replication"/>
    <property type="evidence" value="ECO:0007669"/>
    <property type="project" value="UniProtKB-KW"/>
</dbReference>
<dbReference type="PROSITE" id="PS00893">
    <property type="entry name" value="NUDIX_BOX"/>
    <property type="match status" value="1"/>
</dbReference>
<comment type="cofactor">
    <cofactor evidence="1">
        <name>Mg(2+)</name>
        <dbReference type="ChEBI" id="CHEBI:18420"/>
    </cofactor>
</comment>
<feature type="non-terminal residue" evidence="14">
    <location>
        <position position="83"/>
    </location>
</feature>
<evidence type="ECO:0000256" key="10">
    <source>
        <dbReference type="ARBA" id="ARBA00035861"/>
    </source>
</evidence>
<dbReference type="GO" id="GO:0044715">
    <property type="term" value="F:8-oxo-dGDP phosphatase activity"/>
    <property type="evidence" value="ECO:0007669"/>
    <property type="project" value="TreeGrafter"/>
</dbReference>
<dbReference type="PRINTS" id="PR00502">
    <property type="entry name" value="NUDIXFAMILY"/>
</dbReference>
<keyword evidence="9" id="KW-0234">DNA repair</keyword>
<comment type="catalytic activity">
    <reaction evidence="10">
        <text>8-oxo-dGTP + H2O = 8-oxo-dGMP + diphosphate + H(+)</text>
        <dbReference type="Rhea" id="RHEA:31575"/>
        <dbReference type="ChEBI" id="CHEBI:15377"/>
        <dbReference type="ChEBI" id="CHEBI:15378"/>
        <dbReference type="ChEBI" id="CHEBI:33019"/>
        <dbReference type="ChEBI" id="CHEBI:63224"/>
        <dbReference type="ChEBI" id="CHEBI:77896"/>
        <dbReference type="EC" id="3.6.1.55"/>
    </reaction>
</comment>
<evidence type="ECO:0000256" key="12">
    <source>
        <dbReference type="RuleBase" id="RU003476"/>
    </source>
</evidence>
<keyword evidence="4" id="KW-0235">DNA replication</keyword>
<evidence type="ECO:0000256" key="8">
    <source>
        <dbReference type="ARBA" id="ARBA00022842"/>
    </source>
</evidence>
<evidence type="ECO:0000256" key="4">
    <source>
        <dbReference type="ARBA" id="ARBA00022705"/>
    </source>
</evidence>
<dbReference type="PANTHER" id="PTHR47707:SF1">
    <property type="entry name" value="NUDIX HYDROLASE FAMILY PROTEIN"/>
    <property type="match status" value="1"/>
</dbReference>
<reference evidence="14" key="1">
    <citation type="journal article" date="2019" name="Sci. Rep.">
        <title>Draft genome of Tanacetum cinerariifolium, the natural source of mosquito coil.</title>
        <authorList>
            <person name="Yamashiro T."/>
            <person name="Shiraishi A."/>
            <person name="Satake H."/>
            <person name="Nakayama K."/>
        </authorList>
    </citation>
    <scope>NUCLEOTIDE SEQUENCE</scope>
</reference>
<dbReference type="InterPro" id="IPR015797">
    <property type="entry name" value="NUDIX_hydrolase-like_dom_sf"/>
</dbReference>
<evidence type="ECO:0000256" key="3">
    <source>
        <dbReference type="ARBA" id="ARBA00022457"/>
    </source>
</evidence>
<dbReference type="SUPFAM" id="SSF55811">
    <property type="entry name" value="Nudix"/>
    <property type="match status" value="1"/>
</dbReference>
<dbReference type="GO" id="GO:0008413">
    <property type="term" value="F:8-oxo-7,8-dihydroguanosine triphosphate pyrophosphatase activity"/>
    <property type="evidence" value="ECO:0007669"/>
    <property type="project" value="TreeGrafter"/>
</dbReference>
<comment type="similarity">
    <text evidence="2 12">Belongs to the Nudix hydrolase family.</text>
</comment>
<evidence type="ECO:0000256" key="7">
    <source>
        <dbReference type="ARBA" id="ARBA00022801"/>
    </source>
</evidence>
<dbReference type="PROSITE" id="PS51462">
    <property type="entry name" value="NUDIX"/>
    <property type="match status" value="1"/>
</dbReference>
<protein>
    <recommendedName>
        <fullName evidence="11">8-oxo-dGTP diphosphatase</fullName>
        <ecNumber evidence="11">3.6.1.55</ecNumber>
    </recommendedName>
</protein>
<sequence length="83" mass="8927">MACIQALAAGRFRGRLNVKRVHVAAAVIRGTDGKILIARRADKQHQGGLWEFPGGKVEPDETVQAALARELKEELGIAVVAAR</sequence>
<keyword evidence="5" id="KW-0479">Metal-binding</keyword>
<keyword evidence="3" id="KW-0515">Mutator protein</keyword>
<comment type="caution">
    <text evidence="14">The sequence shown here is derived from an EMBL/GenBank/DDBJ whole genome shotgun (WGS) entry which is preliminary data.</text>
</comment>
<evidence type="ECO:0000256" key="5">
    <source>
        <dbReference type="ARBA" id="ARBA00022723"/>
    </source>
</evidence>
<accession>A0A699WYE3</accession>
<dbReference type="Pfam" id="PF00293">
    <property type="entry name" value="NUDIX"/>
    <property type="match status" value="1"/>
</dbReference>
<keyword evidence="7 12" id="KW-0378">Hydrolase</keyword>
<evidence type="ECO:0000259" key="13">
    <source>
        <dbReference type="PROSITE" id="PS51462"/>
    </source>
</evidence>
<feature type="domain" description="Nudix hydrolase" evidence="13">
    <location>
        <begin position="18"/>
        <end position="83"/>
    </location>
</feature>
<organism evidence="14">
    <name type="scientific">Tanacetum cinerariifolium</name>
    <name type="common">Dalmatian daisy</name>
    <name type="synonym">Chrysanthemum cinerariifolium</name>
    <dbReference type="NCBI Taxonomy" id="118510"/>
    <lineage>
        <taxon>Eukaryota</taxon>
        <taxon>Viridiplantae</taxon>
        <taxon>Streptophyta</taxon>
        <taxon>Embryophyta</taxon>
        <taxon>Tracheophyta</taxon>
        <taxon>Spermatophyta</taxon>
        <taxon>Magnoliopsida</taxon>
        <taxon>eudicotyledons</taxon>
        <taxon>Gunneridae</taxon>
        <taxon>Pentapetalae</taxon>
        <taxon>asterids</taxon>
        <taxon>campanulids</taxon>
        <taxon>Asterales</taxon>
        <taxon>Asteraceae</taxon>
        <taxon>Asteroideae</taxon>
        <taxon>Anthemideae</taxon>
        <taxon>Anthemidinae</taxon>
        <taxon>Tanacetum</taxon>
    </lineage>
</organism>
<name>A0A699WYE3_TANCI</name>